<keyword evidence="3" id="KW-1185">Reference proteome</keyword>
<accession>A0A8H5K481</accession>
<sequence>MGFGKSDHWSDANPLNAQPYCGTIYKNKGIMGILRDTIASAIEAAAESSQKKKSPYNSMQMPPTRQNLLPYDAAPSSSQAEQPGTREIYKQESKNQSFEIETFSARDRFNSQQQPGYCYNDEPPSYSLHAYDAPSSSRPRSRQIPSQSNNYQQPSYSYSSPEAMSLNTGSPYDQTSFQNSDFRPLILPQIAFGAGEPFLRGYSSEISRYGISRDQLLRVVDEINVARTPNPEVQLFQMGAGIAGWFVPGVASIGLLAGQAGVGVATAFGHASIVSKALLKANRELFAPNGLEICIIKTQDLDTELGIYSNGVRDVPYNTPPVERLSIYGTRIAIVNEILPDGSDMGRKDPLAKAGRVLNKRSNKRKAQDAQEKLDRGERKDKGKRRLFKSYDDIEWLVVKLAPPMSAGQVY</sequence>
<dbReference type="Proteomes" id="UP000582016">
    <property type="component" value="Unassembled WGS sequence"/>
</dbReference>
<dbReference type="AlphaFoldDB" id="A0A8H5K481"/>
<gene>
    <name evidence="2" type="ORF">FPHYL_3308</name>
</gene>
<feature type="region of interest" description="Disordered" evidence="1">
    <location>
        <begin position="47"/>
        <end position="96"/>
    </location>
</feature>
<feature type="region of interest" description="Disordered" evidence="1">
    <location>
        <begin position="111"/>
        <end position="171"/>
    </location>
</feature>
<feature type="compositionally biased region" description="Polar residues" evidence="1">
    <location>
        <begin position="55"/>
        <end position="67"/>
    </location>
</feature>
<feature type="compositionally biased region" description="Low complexity" evidence="1">
    <location>
        <begin position="134"/>
        <end position="161"/>
    </location>
</feature>
<proteinExistence type="predicted"/>
<evidence type="ECO:0000313" key="2">
    <source>
        <dbReference type="EMBL" id="KAF5567405.1"/>
    </source>
</evidence>
<comment type="caution">
    <text evidence="2">The sequence shown here is derived from an EMBL/GenBank/DDBJ whole genome shotgun (WGS) entry which is preliminary data.</text>
</comment>
<organism evidence="2 3">
    <name type="scientific">Fusarium phyllophilum</name>
    <dbReference type="NCBI Taxonomy" id="47803"/>
    <lineage>
        <taxon>Eukaryota</taxon>
        <taxon>Fungi</taxon>
        <taxon>Dikarya</taxon>
        <taxon>Ascomycota</taxon>
        <taxon>Pezizomycotina</taxon>
        <taxon>Sordariomycetes</taxon>
        <taxon>Hypocreomycetidae</taxon>
        <taxon>Hypocreales</taxon>
        <taxon>Nectriaceae</taxon>
        <taxon>Fusarium</taxon>
        <taxon>Fusarium fujikuroi species complex</taxon>
    </lineage>
</organism>
<evidence type="ECO:0000256" key="1">
    <source>
        <dbReference type="SAM" id="MobiDB-lite"/>
    </source>
</evidence>
<protein>
    <submittedName>
        <fullName evidence="2">Uncharacterized protein</fullName>
    </submittedName>
</protein>
<name>A0A8H5K481_9HYPO</name>
<feature type="compositionally biased region" description="Basic and acidic residues" evidence="1">
    <location>
        <begin position="366"/>
        <end position="381"/>
    </location>
</feature>
<dbReference type="OrthoDB" id="3068835at2759"/>
<dbReference type="EMBL" id="JAAOAQ010000098">
    <property type="protein sequence ID" value="KAF5567405.1"/>
    <property type="molecule type" value="Genomic_DNA"/>
</dbReference>
<evidence type="ECO:0000313" key="3">
    <source>
        <dbReference type="Proteomes" id="UP000582016"/>
    </source>
</evidence>
<reference evidence="2 3" key="1">
    <citation type="submission" date="2020-05" db="EMBL/GenBank/DDBJ databases">
        <title>Identification and distribution of gene clusters putatively required for synthesis of sphingolipid metabolism inhibitors in phylogenetically diverse species of the filamentous fungus Fusarium.</title>
        <authorList>
            <person name="Kim H.-S."/>
            <person name="Busman M."/>
            <person name="Brown D.W."/>
            <person name="Divon H."/>
            <person name="Uhlig S."/>
            <person name="Proctor R.H."/>
        </authorList>
    </citation>
    <scope>NUCLEOTIDE SEQUENCE [LARGE SCALE GENOMIC DNA]</scope>
    <source>
        <strain evidence="2 3">NRRL 13617</strain>
    </source>
</reference>
<feature type="region of interest" description="Disordered" evidence="1">
    <location>
        <begin position="346"/>
        <end position="382"/>
    </location>
</feature>